<name>A0ABX2D8R8_9CYAN</name>
<reference evidence="2 3" key="1">
    <citation type="journal article" date="2020" name="Sci. Rep.">
        <title>A novel cyanobacterial geosmin producer, revising GeoA distribution and dispersion patterns in Bacteria.</title>
        <authorList>
            <person name="Churro C."/>
            <person name="Semedo-Aguiar A.P."/>
            <person name="Silva A.D."/>
            <person name="Pereira-Leal J.B."/>
            <person name="Leite R.B."/>
        </authorList>
    </citation>
    <scope>NUCLEOTIDE SEQUENCE [LARGE SCALE GENOMIC DNA]</scope>
    <source>
        <strain evidence="2 3">IPMA8</strain>
    </source>
</reference>
<evidence type="ECO:0000313" key="3">
    <source>
        <dbReference type="Proteomes" id="UP000702425"/>
    </source>
</evidence>
<dbReference type="RefSeq" id="WP_246277046.1">
    <property type="nucleotide sequence ID" value="NZ_CAWPPK010000103.1"/>
</dbReference>
<organism evidence="2 3">
    <name type="scientific">Microcoleus asticus IPMA8</name>
    <dbReference type="NCBI Taxonomy" id="2563858"/>
    <lineage>
        <taxon>Bacteria</taxon>
        <taxon>Bacillati</taxon>
        <taxon>Cyanobacteriota</taxon>
        <taxon>Cyanophyceae</taxon>
        <taxon>Oscillatoriophycideae</taxon>
        <taxon>Oscillatoriales</taxon>
        <taxon>Microcoleaceae</taxon>
        <taxon>Microcoleus</taxon>
        <taxon>Microcoleus asticus</taxon>
    </lineage>
</organism>
<protein>
    <submittedName>
        <fullName evidence="2">Uncharacterized protein</fullName>
    </submittedName>
</protein>
<sequence>MVAADSGVQAPIFNDNLPNQETADDRDRLRDLYSGSELDRDSKDPENNIREFDGSTETQARETLAQLPNRGENRQ</sequence>
<proteinExistence type="predicted"/>
<dbReference type="EMBL" id="SRRZ01000191">
    <property type="protein sequence ID" value="NQE38218.1"/>
    <property type="molecule type" value="Genomic_DNA"/>
</dbReference>
<keyword evidence="3" id="KW-1185">Reference proteome</keyword>
<evidence type="ECO:0000256" key="1">
    <source>
        <dbReference type="SAM" id="MobiDB-lite"/>
    </source>
</evidence>
<feature type="compositionally biased region" description="Basic and acidic residues" evidence="1">
    <location>
        <begin position="23"/>
        <end position="53"/>
    </location>
</feature>
<gene>
    <name evidence="2" type="ORF">E5S67_06003</name>
</gene>
<accession>A0ABX2D8R8</accession>
<dbReference type="Proteomes" id="UP000702425">
    <property type="component" value="Unassembled WGS sequence"/>
</dbReference>
<evidence type="ECO:0000313" key="2">
    <source>
        <dbReference type="EMBL" id="NQE38218.1"/>
    </source>
</evidence>
<feature type="region of interest" description="Disordered" evidence="1">
    <location>
        <begin position="1"/>
        <end position="75"/>
    </location>
</feature>
<comment type="caution">
    <text evidence="2">The sequence shown here is derived from an EMBL/GenBank/DDBJ whole genome shotgun (WGS) entry which is preliminary data.</text>
</comment>